<reference evidence="2" key="1">
    <citation type="submission" date="2017-06" db="EMBL/GenBank/DDBJ databases">
        <authorList>
            <person name="Varghese N."/>
            <person name="Submissions S."/>
        </authorList>
    </citation>
    <scope>NUCLEOTIDE SEQUENCE [LARGE SCALE GENOMIC DNA]</scope>
    <source>
        <strain evidence="2">JAD2</strain>
    </source>
</reference>
<evidence type="ECO:0000313" key="1">
    <source>
        <dbReference type="EMBL" id="SNB64737.1"/>
    </source>
</evidence>
<protein>
    <recommendedName>
        <fullName evidence="3">DUF393 domain-containing protein</fullName>
    </recommendedName>
</protein>
<name>A0A212QYC6_9CHLR</name>
<dbReference type="InParanoid" id="A0A212QYC6"/>
<keyword evidence="2" id="KW-1185">Reference proteome</keyword>
<organism evidence="1 2">
    <name type="scientific">Thermoflexus hugenholtzii JAD2</name>
    <dbReference type="NCBI Taxonomy" id="877466"/>
    <lineage>
        <taxon>Bacteria</taxon>
        <taxon>Bacillati</taxon>
        <taxon>Chloroflexota</taxon>
        <taxon>Thermoflexia</taxon>
        <taxon>Thermoflexales</taxon>
        <taxon>Thermoflexaceae</taxon>
        <taxon>Thermoflexus</taxon>
    </lineage>
</organism>
<proteinExistence type="predicted"/>
<gene>
    <name evidence="1" type="ORF">SAMN02746019_00008630</name>
</gene>
<evidence type="ECO:0000313" key="2">
    <source>
        <dbReference type="Proteomes" id="UP000197025"/>
    </source>
</evidence>
<accession>A0A212QYC6</accession>
<dbReference type="EMBL" id="FYEK01000027">
    <property type="protein sequence ID" value="SNB64737.1"/>
    <property type="molecule type" value="Genomic_DNA"/>
</dbReference>
<dbReference type="OrthoDB" id="5190954at2"/>
<dbReference type="RefSeq" id="WP_088571113.1">
    <property type="nucleotide sequence ID" value="NZ_FYEK01000027.1"/>
</dbReference>
<sequence>MGTRWLLYDAGCSICAALAREVETLSGGRLRVRNLRDPAVQALLDRARPGWRWEPMLVEIEGERVRVLAGLGMRARLG</sequence>
<dbReference type="Proteomes" id="UP000197025">
    <property type="component" value="Unassembled WGS sequence"/>
</dbReference>
<evidence type="ECO:0008006" key="3">
    <source>
        <dbReference type="Google" id="ProtNLM"/>
    </source>
</evidence>
<dbReference type="AlphaFoldDB" id="A0A212QYC6"/>